<evidence type="ECO:0000313" key="2">
    <source>
        <dbReference type="Proteomes" id="UP000316882"/>
    </source>
</evidence>
<comment type="caution">
    <text evidence="1">The sequence shown here is derived from an EMBL/GenBank/DDBJ whole genome shotgun (WGS) entry which is preliminary data.</text>
</comment>
<protein>
    <submittedName>
        <fullName evidence="1">Uncharacterized protein</fullName>
    </submittedName>
</protein>
<evidence type="ECO:0000313" key="1">
    <source>
        <dbReference type="EMBL" id="GEB35184.1"/>
    </source>
</evidence>
<gene>
    <name evidence="1" type="ORF">BPA01_47640</name>
</gene>
<dbReference type="EMBL" id="BJMH01000035">
    <property type="protein sequence ID" value="GEB35184.1"/>
    <property type="molecule type" value="Genomic_DNA"/>
</dbReference>
<proteinExistence type="predicted"/>
<organism evidence="1 2">
    <name type="scientific">Brevibacillus parabrevis</name>
    <dbReference type="NCBI Taxonomy" id="54914"/>
    <lineage>
        <taxon>Bacteria</taxon>
        <taxon>Bacillati</taxon>
        <taxon>Bacillota</taxon>
        <taxon>Bacilli</taxon>
        <taxon>Bacillales</taxon>
        <taxon>Paenibacillaceae</taxon>
        <taxon>Brevibacillus</taxon>
    </lineage>
</organism>
<dbReference type="AlphaFoldDB" id="A0A4Y3PPA8"/>
<sequence>MESKWIPLVWMDGGITQMFIGSAITRSMMTLSDWNEATVDQDAA</sequence>
<keyword evidence="2" id="KW-1185">Reference proteome</keyword>
<dbReference type="RefSeq" id="WP_267901881.1">
    <property type="nucleotide sequence ID" value="NZ_BJMH01000035.1"/>
</dbReference>
<name>A0A4Y3PPA8_BREPA</name>
<dbReference type="Proteomes" id="UP000316882">
    <property type="component" value="Unassembled WGS sequence"/>
</dbReference>
<accession>A0A4Y3PPA8</accession>
<reference evidence="1 2" key="1">
    <citation type="submission" date="2019-06" db="EMBL/GenBank/DDBJ databases">
        <title>Whole genome shotgun sequence of Brevibacillus parabrevis NBRC 12334.</title>
        <authorList>
            <person name="Hosoyama A."/>
            <person name="Uohara A."/>
            <person name="Ohji S."/>
            <person name="Ichikawa N."/>
        </authorList>
    </citation>
    <scope>NUCLEOTIDE SEQUENCE [LARGE SCALE GENOMIC DNA]</scope>
    <source>
        <strain evidence="1 2">NBRC 12334</strain>
    </source>
</reference>